<dbReference type="Proteomes" id="UP000008909">
    <property type="component" value="Unassembled WGS sequence"/>
</dbReference>
<proteinExistence type="predicted"/>
<evidence type="ECO:0000313" key="2">
    <source>
        <dbReference type="Proteomes" id="UP000008909"/>
    </source>
</evidence>
<reference evidence="1" key="1">
    <citation type="journal article" date="2011" name="Genome Biol.">
        <title>The draft genome of the carcinogenic human liver fluke Clonorchis sinensis.</title>
        <authorList>
            <person name="Wang X."/>
            <person name="Chen W."/>
            <person name="Huang Y."/>
            <person name="Sun J."/>
            <person name="Men J."/>
            <person name="Liu H."/>
            <person name="Luo F."/>
            <person name="Guo L."/>
            <person name="Lv X."/>
            <person name="Deng C."/>
            <person name="Zhou C."/>
            <person name="Fan Y."/>
            <person name="Li X."/>
            <person name="Huang L."/>
            <person name="Hu Y."/>
            <person name="Liang C."/>
            <person name="Hu X."/>
            <person name="Xu J."/>
            <person name="Yu X."/>
        </authorList>
    </citation>
    <scope>NUCLEOTIDE SEQUENCE [LARGE SCALE GENOMIC DNA]</scope>
    <source>
        <strain evidence="1">Henan</strain>
    </source>
</reference>
<protein>
    <submittedName>
        <fullName evidence="1">Uncharacterized protein</fullName>
    </submittedName>
</protein>
<gene>
    <name evidence="1" type="ORF">CLF_111436</name>
</gene>
<organism evidence="1 2">
    <name type="scientific">Clonorchis sinensis</name>
    <name type="common">Chinese liver fluke</name>
    <dbReference type="NCBI Taxonomy" id="79923"/>
    <lineage>
        <taxon>Eukaryota</taxon>
        <taxon>Metazoa</taxon>
        <taxon>Spiralia</taxon>
        <taxon>Lophotrochozoa</taxon>
        <taxon>Platyhelminthes</taxon>
        <taxon>Trematoda</taxon>
        <taxon>Digenea</taxon>
        <taxon>Opisthorchiida</taxon>
        <taxon>Opisthorchiata</taxon>
        <taxon>Opisthorchiidae</taxon>
        <taxon>Clonorchis</taxon>
    </lineage>
</organism>
<name>G7YUV8_CLOSI</name>
<sequence length="534" mass="60561">MIVIFSCATKNTPLQPATNPDYCFHSTDDSDARRLASVPMTQRPTYVELASLTSLADDKGQAVNATSNLKVLRWIRSAVWRKAVKSTDRLAITVDLVVDDYCDNLTRTKTPKLPASSSTPLKTTRTILDLDITHDLYGQIHKPDKSVLENPTYSELAKPMADDVEGHANMRGNRLLANKSHELRPVEEMLARFKAKSSSKTRPFIYNWTIRDYFIESELKHCQFYCRGTKIWGQNRIKLSPKEFKVWVSEYALLFRLSGKFFTDTVDTVSTVHCRHGKQSEHKYEIFVSYNRILDRMPASPYFLCSECRGLLLASEEAHVAVMRSFASNTGMRMHQRSSVAAADISYASMRSSSPSSTQQNGPINLATVVYALSIKELVRFLVRIAGLLARDFCIETKSCSYRTPRLSIGFQTVGKKEVTLCDRNMDFVLTWTKPDQTAVVLCTVCHWEKRYAYQLRLILPFLVGFCGPHRICGVVAHDAKEYRHFLAACCHKHRMTAFHINHQRILVTVLNKSIQQPALCGCYPKLSCLTAQS</sequence>
<dbReference type="EMBL" id="DF144358">
    <property type="protein sequence ID" value="GAA56738.1"/>
    <property type="molecule type" value="Genomic_DNA"/>
</dbReference>
<dbReference type="AlphaFoldDB" id="G7YUV8"/>
<reference key="2">
    <citation type="submission" date="2011-10" db="EMBL/GenBank/DDBJ databases">
        <title>The genome and transcriptome sequence of Clonorchis sinensis provide insights into the carcinogenic liver fluke.</title>
        <authorList>
            <person name="Wang X."/>
            <person name="Huang Y."/>
            <person name="Chen W."/>
            <person name="Liu H."/>
            <person name="Guo L."/>
            <person name="Chen Y."/>
            <person name="Luo F."/>
            <person name="Zhou W."/>
            <person name="Sun J."/>
            <person name="Mao Q."/>
            <person name="Liang P."/>
            <person name="Zhou C."/>
            <person name="Tian Y."/>
            <person name="Men J."/>
            <person name="Lv X."/>
            <person name="Huang L."/>
            <person name="Zhou J."/>
            <person name="Hu Y."/>
            <person name="Li R."/>
            <person name="Zhang F."/>
            <person name="Lei H."/>
            <person name="Li X."/>
            <person name="Hu X."/>
            <person name="Liang C."/>
            <person name="Xu J."/>
            <person name="Wu Z."/>
            <person name="Yu X."/>
        </authorList>
    </citation>
    <scope>NUCLEOTIDE SEQUENCE</scope>
    <source>
        <strain>Henan</strain>
    </source>
</reference>
<keyword evidence="2" id="KW-1185">Reference proteome</keyword>
<evidence type="ECO:0000313" key="1">
    <source>
        <dbReference type="EMBL" id="GAA56738.1"/>
    </source>
</evidence>
<accession>G7YUV8</accession>